<keyword evidence="2" id="KW-1185">Reference proteome</keyword>
<sequence>MTHNPLQADILEVISNRKNKFPAQGIEAEILIAEGDKIGADSPVPFC</sequence>
<comment type="caution">
    <text evidence="1">The sequence shown here is derived from an EMBL/GenBank/DDBJ whole genome shotgun (WGS) entry which is preliminary data.</text>
</comment>
<evidence type="ECO:0000313" key="2">
    <source>
        <dbReference type="Proteomes" id="UP000013984"/>
    </source>
</evidence>
<organism evidence="1 2">
    <name type="scientific">Leptospira wolbachii serovar Codice str. CDC</name>
    <dbReference type="NCBI Taxonomy" id="1218599"/>
    <lineage>
        <taxon>Bacteria</taxon>
        <taxon>Pseudomonadati</taxon>
        <taxon>Spirochaetota</taxon>
        <taxon>Spirochaetia</taxon>
        <taxon>Leptospirales</taxon>
        <taxon>Leptospiraceae</taxon>
        <taxon>Leptospira</taxon>
    </lineage>
</organism>
<protein>
    <submittedName>
        <fullName evidence="1">Uncharacterized protein</fullName>
    </submittedName>
</protein>
<gene>
    <name evidence="1" type="ORF">LEP1GSC195_2253</name>
</gene>
<accession>R9A4V9</accession>
<reference evidence="1" key="1">
    <citation type="submission" date="2013-04" db="EMBL/GenBank/DDBJ databases">
        <authorList>
            <person name="Harkins D.M."/>
            <person name="Durkin A.S."/>
            <person name="Brinkac L.M."/>
            <person name="Haft D.H."/>
            <person name="Selengut J.D."/>
            <person name="Sanka R."/>
            <person name="DePew J."/>
            <person name="Purushe J."/>
            <person name="Galloway R.L."/>
            <person name="Vinetz J.M."/>
            <person name="Sutton G.G."/>
            <person name="Nierman W.C."/>
            <person name="Fouts D.E."/>
        </authorList>
    </citation>
    <scope>NUCLEOTIDE SEQUENCE [LARGE SCALE GENOMIC DNA]</scope>
    <source>
        <strain evidence="1">CDC</strain>
    </source>
</reference>
<dbReference type="Proteomes" id="UP000013984">
    <property type="component" value="Unassembled WGS sequence"/>
</dbReference>
<dbReference type="EMBL" id="AOGZ02000014">
    <property type="protein sequence ID" value="EOQ97147.1"/>
    <property type="molecule type" value="Genomic_DNA"/>
</dbReference>
<name>R9A4V9_9LEPT</name>
<proteinExistence type="predicted"/>
<dbReference type="AlphaFoldDB" id="R9A4V9"/>
<evidence type="ECO:0000313" key="1">
    <source>
        <dbReference type="EMBL" id="EOQ97147.1"/>
    </source>
</evidence>